<dbReference type="Proteomes" id="UP001310386">
    <property type="component" value="Unassembled WGS sequence"/>
</dbReference>
<gene>
    <name evidence="1" type="ORF">VF724_10070</name>
</gene>
<comment type="caution">
    <text evidence="1">The sequence shown here is derived from an EMBL/GenBank/DDBJ whole genome shotgun (WGS) entry which is preliminary data.</text>
</comment>
<sequence>MELVGRCAQCQKEIFCRDGFLEGAVDEDKRLLCFDCLGNQPAKDSGQRKKPTN</sequence>
<accession>A0ABU5ZHM1</accession>
<keyword evidence="2" id="KW-1185">Reference proteome</keyword>
<dbReference type="EMBL" id="JAYJLD010000012">
    <property type="protein sequence ID" value="MEB3102009.1"/>
    <property type="molecule type" value="Genomic_DNA"/>
</dbReference>
<protein>
    <submittedName>
        <fullName evidence="1">Uncharacterized protein</fullName>
    </submittedName>
</protein>
<reference evidence="1" key="1">
    <citation type="submission" date="2023-12" db="EMBL/GenBank/DDBJ databases">
        <title>Fervidustalea candida gen. nov., sp. nov., a novel member of the family Paenibacillaceae isolated from a geothermal area.</title>
        <authorList>
            <person name="Li W.-J."/>
            <person name="Jiao J.-Y."/>
            <person name="Chen Y."/>
        </authorList>
    </citation>
    <scope>NUCLEOTIDE SEQUENCE</scope>
    <source>
        <strain evidence="1">SYSU GA230002</strain>
    </source>
</reference>
<name>A0ABU5ZHM1_9BACL</name>
<organism evidence="1 2">
    <name type="scientific">Ferviditalea candida</name>
    <dbReference type="NCBI Taxonomy" id="3108399"/>
    <lineage>
        <taxon>Bacteria</taxon>
        <taxon>Bacillati</taxon>
        <taxon>Bacillota</taxon>
        <taxon>Bacilli</taxon>
        <taxon>Bacillales</taxon>
        <taxon>Paenibacillaceae</taxon>
        <taxon>Ferviditalea</taxon>
    </lineage>
</organism>
<dbReference type="RefSeq" id="WP_371754127.1">
    <property type="nucleotide sequence ID" value="NZ_JAYJLD010000012.1"/>
</dbReference>
<evidence type="ECO:0000313" key="1">
    <source>
        <dbReference type="EMBL" id="MEB3102009.1"/>
    </source>
</evidence>
<proteinExistence type="predicted"/>
<evidence type="ECO:0000313" key="2">
    <source>
        <dbReference type="Proteomes" id="UP001310386"/>
    </source>
</evidence>